<protein>
    <submittedName>
        <fullName evidence="1">Uncharacterized protein</fullName>
    </submittedName>
</protein>
<name>A0ACC1BY99_9ROSI</name>
<proteinExistence type="predicted"/>
<keyword evidence="2" id="KW-1185">Reference proteome</keyword>
<comment type="caution">
    <text evidence="1">The sequence shown here is derived from an EMBL/GenBank/DDBJ whole genome shotgun (WGS) entry which is preliminary data.</text>
</comment>
<sequence length="342" mass="39161">MEEPLRATTISCDLHLTTLTKQTVLYEPDFEILTSDGLRIPVHAAILGSASPVLESIIEGPPKHRRSEKVIPILGVPSGAVSSFVGFLYTSRCTEEQIGKYSIHLLALSHVYLVPRLKQRCTKGLSGRLTIENVVDVLQLARLCDAPDLSLKCMKFIASRFKAVEKTEGWKFMQDHDPWLELQILQFMDEAELRRKRSRRHREEQSLYLQLSEAMECLEHICTEGCTNVGPYDMEPTKCRGPCSKFGTCQGLQLLIRHFGTCKRRGSPLQVINPFHPTLLIFQWQFKLRAQVGKKSDDTRWRLLVRKVVSARTISSLSLHKRKRMEESQRTMSDHGMRNFKL</sequence>
<organism evidence="1 2">
    <name type="scientific">Pistacia atlantica</name>
    <dbReference type="NCBI Taxonomy" id="434234"/>
    <lineage>
        <taxon>Eukaryota</taxon>
        <taxon>Viridiplantae</taxon>
        <taxon>Streptophyta</taxon>
        <taxon>Embryophyta</taxon>
        <taxon>Tracheophyta</taxon>
        <taxon>Spermatophyta</taxon>
        <taxon>Magnoliopsida</taxon>
        <taxon>eudicotyledons</taxon>
        <taxon>Gunneridae</taxon>
        <taxon>Pentapetalae</taxon>
        <taxon>rosids</taxon>
        <taxon>malvids</taxon>
        <taxon>Sapindales</taxon>
        <taxon>Anacardiaceae</taxon>
        <taxon>Pistacia</taxon>
    </lineage>
</organism>
<evidence type="ECO:0000313" key="1">
    <source>
        <dbReference type="EMBL" id="KAJ0104670.1"/>
    </source>
</evidence>
<dbReference type="Proteomes" id="UP001164250">
    <property type="component" value="Chromosome 2"/>
</dbReference>
<reference evidence="2" key="1">
    <citation type="journal article" date="2023" name="G3 (Bethesda)">
        <title>Genome assembly and association tests identify interacting loci associated with vigor, precocity, and sex in interspecific pistachio rootstocks.</title>
        <authorList>
            <person name="Palmer W."/>
            <person name="Jacygrad E."/>
            <person name="Sagayaradj S."/>
            <person name="Cavanaugh K."/>
            <person name="Han R."/>
            <person name="Bertier L."/>
            <person name="Beede B."/>
            <person name="Kafkas S."/>
            <person name="Golino D."/>
            <person name="Preece J."/>
            <person name="Michelmore R."/>
        </authorList>
    </citation>
    <scope>NUCLEOTIDE SEQUENCE [LARGE SCALE GENOMIC DNA]</scope>
</reference>
<gene>
    <name evidence="1" type="ORF">Patl1_18199</name>
</gene>
<evidence type="ECO:0000313" key="2">
    <source>
        <dbReference type="Proteomes" id="UP001164250"/>
    </source>
</evidence>
<accession>A0ACC1BY99</accession>
<dbReference type="EMBL" id="CM047898">
    <property type="protein sequence ID" value="KAJ0104670.1"/>
    <property type="molecule type" value="Genomic_DNA"/>
</dbReference>